<dbReference type="Pfam" id="PF02911">
    <property type="entry name" value="Formyl_trans_C"/>
    <property type="match status" value="1"/>
</dbReference>
<evidence type="ECO:0000259" key="1">
    <source>
        <dbReference type="Pfam" id="PF00551"/>
    </source>
</evidence>
<dbReference type="InterPro" id="IPR002376">
    <property type="entry name" value="Formyl_transf_N"/>
</dbReference>
<feature type="domain" description="Formyl transferase C-terminal" evidence="2">
    <location>
        <begin position="173"/>
        <end position="263"/>
    </location>
</feature>
<accession>A0A2V5K0B1</accession>
<proteinExistence type="predicted"/>
<dbReference type="InterPro" id="IPR036477">
    <property type="entry name" value="Formyl_transf_N_sf"/>
</dbReference>
<protein>
    <submittedName>
        <fullName evidence="3">Hydrogenase maturation protein</fullName>
    </submittedName>
</protein>
<dbReference type="GO" id="GO:0003824">
    <property type="term" value="F:catalytic activity"/>
    <property type="evidence" value="ECO:0007669"/>
    <property type="project" value="InterPro"/>
</dbReference>
<dbReference type="Proteomes" id="UP000247476">
    <property type="component" value="Unassembled WGS sequence"/>
</dbReference>
<dbReference type="Pfam" id="PF00551">
    <property type="entry name" value="Formyl_trans_N"/>
    <property type="match status" value="1"/>
</dbReference>
<dbReference type="EMBL" id="QJVJ01000009">
    <property type="protein sequence ID" value="PYI52609.1"/>
    <property type="molecule type" value="Genomic_DNA"/>
</dbReference>
<feature type="domain" description="Formyl transferase N-terminal" evidence="1">
    <location>
        <begin position="35"/>
        <end position="137"/>
    </location>
</feature>
<dbReference type="InterPro" id="IPR005793">
    <property type="entry name" value="Formyl_trans_C"/>
</dbReference>
<dbReference type="SUPFAM" id="SSF52096">
    <property type="entry name" value="ClpP/crotonase"/>
    <property type="match status" value="1"/>
</dbReference>
<organism evidence="3 4">
    <name type="scientific">Paenibacillus flagellatus</name>
    <dbReference type="NCBI Taxonomy" id="2211139"/>
    <lineage>
        <taxon>Bacteria</taxon>
        <taxon>Bacillati</taxon>
        <taxon>Bacillota</taxon>
        <taxon>Bacilli</taxon>
        <taxon>Bacillales</taxon>
        <taxon>Paenibacillaceae</taxon>
        <taxon>Paenibacillus</taxon>
    </lineage>
</organism>
<dbReference type="PANTHER" id="PTHR43388">
    <property type="entry name" value="HYDROGENASE MATURATION FACTOR HOXX"/>
    <property type="match status" value="1"/>
</dbReference>
<dbReference type="SUPFAM" id="SSF53328">
    <property type="entry name" value="Formyltransferase"/>
    <property type="match status" value="1"/>
</dbReference>
<dbReference type="InterPro" id="IPR009188">
    <property type="entry name" value="NiFe-hyd_mat_HypX/HoxX"/>
</dbReference>
<dbReference type="PANTHER" id="PTHR43388:SF1">
    <property type="entry name" value="HYDROGENASE MATURATION FACTOR HOXX"/>
    <property type="match status" value="1"/>
</dbReference>
<sequence length="561" mass="63120">MNILFLSTSHNSMSQRLYVELTERGHDVTVHTVTTDQAMLEEIERVQPELIVAPFMKTLIPESIWTSYTCLVVHPGIKGDRGPNSLDWAIMENRSEWGVTVLQATAEMDAGDIWASARFPMRPVSKSQLYRREVTNTAVRCVLQALDSMADPSFRPEPLDYARPDVEGRLQPKLTQRERKIDWNGSTEQIARTIRAADSHPGVLDELYGEAFYLFGAHEEDRLKGTPGELLAVRDGAICRATGDGAIWITHLKPKGGFKLPAALALKDKLTSVPELPLSPFEPCEGRTFRDIYYEEADRIGYLHFPFYNGAMSTDQCERLRRAVAEIKNRPPKVLVLMGGEDFWSNGIHLNVIEHAESPADESWANIQAMDDLVKEILLADEFLTVSAMQGNAGAGGVILALAGDYVYAREGIVLNPHYKKMGGLYGSEYWTYLLPKRVGRERALQLTEQCLPVGTAAAKRMGLIDDAFGETGDAFGRTVSQLARELARRPDYDRLLADKRASRERDERTKPLQQYRDEELARMWDNFYGSDKSYHAARRHFVYKISCISDTPAPMVSVSR</sequence>
<comment type="caution">
    <text evidence="3">The sequence shown here is derived from an EMBL/GenBank/DDBJ whole genome shotgun (WGS) entry which is preliminary data.</text>
</comment>
<reference evidence="3 4" key="1">
    <citation type="submission" date="2018-05" db="EMBL/GenBank/DDBJ databases">
        <title>Paenibacillus flagellatus sp. nov., isolated from selenium mineral soil.</title>
        <authorList>
            <person name="Dai X."/>
        </authorList>
    </citation>
    <scope>NUCLEOTIDE SEQUENCE [LARGE SCALE GENOMIC DNA]</scope>
    <source>
        <strain evidence="3 4">DXL2</strain>
    </source>
</reference>
<dbReference type="Gene3D" id="3.90.226.10">
    <property type="entry name" value="2-enoyl-CoA Hydratase, Chain A, domain 1"/>
    <property type="match status" value="1"/>
</dbReference>
<dbReference type="InterPro" id="IPR047180">
    <property type="entry name" value="HoxX-like"/>
</dbReference>
<evidence type="ECO:0000259" key="2">
    <source>
        <dbReference type="Pfam" id="PF02911"/>
    </source>
</evidence>
<dbReference type="InterPro" id="IPR001753">
    <property type="entry name" value="Enoyl-CoA_hydra/iso"/>
</dbReference>
<dbReference type="AlphaFoldDB" id="A0A2V5K0B1"/>
<dbReference type="SUPFAM" id="SSF50486">
    <property type="entry name" value="FMT C-terminal domain-like"/>
    <property type="match status" value="1"/>
</dbReference>
<dbReference type="RefSeq" id="WP_110841978.1">
    <property type="nucleotide sequence ID" value="NZ_QJVJ01000009.1"/>
</dbReference>
<evidence type="ECO:0000313" key="3">
    <source>
        <dbReference type="EMBL" id="PYI52609.1"/>
    </source>
</evidence>
<dbReference type="CDD" id="cd06558">
    <property type="entry name" value="crotonase-like"/>
    <property type="match status" value="1"/>
</dbReference>
<dbReference type="InterPro" id="IPR029045">
    <property type="entry name" value="ClpP/crotonase-like_dom_sf"/>
</dbReference>
<evidence type="ECO:0000313" key="4">
    <source>
        <dbReference type="Proteomes" id="UP000247476"/>
    </source>
</evidence>
<dbReference type="Gene3D" id="3.40.50.12230">
    <property type="match status" value="1"/>
</dbReference>
<keyword evidence="4" id="KW-1185">Reference proteome</keyword>
<dbReference type="InterPro" id="IPR011034">
    <property type="entry name" value="Formyl_transferase-like_C_sf"/>
</dbReference>
<dbReference type="PIRSF" id="PIRSF006787">
    <property type="entry name" value="Hydrgn_mat_HoxX"/>
    <property type="match status" value="1"/>
</dbReference>
<dbReference type="Pfam" id="PF00378">
    <property type="entry name" value="ECH_1"/>
    <property type="match status" value="1"/>
</dbReference>
<name>A0A2V5K0B1_9BACL</name>
<gene>
    <name evidence="3" type="ORF">DLM86_20785</name>
</gene>
<dbReference type="CDD" id="cd08701">
    <property type="entry name" value="FMT_C_HypX"/>
    <property type="match status" value="1"/>
</dbReference>
<dbReference type="CDD" id="cd08650">
    <property type="entry name" value="FMT_core_HypX_N"/>
    <property type="match status" value="1"/>
</dbReference>
<dbReference type="OrthoDB" id="580992at2"/>